<dbReference type="InterPro" id="IPR050330">
    <property type="entry name" value="Bact_OuterMem_StrucFunc"/>
</dbReference>
<dbReference type="EMBL" id="CP042467">
    <property type="protein sequence ID" value="QED29018.1"/>
    <property type="molecule type" value="Genomic_DNA"/>
</dbReference>
<organism evidence="4 5">
    <name type="scientific">Microvenator marinus</name>
    <dbReference type="NCBI Taxonomy" id="2600177"/>
    <lineage>
        <taxon>Bacteria</taxon>
        <taxon>Deltaproteobacteria</taxon>
        <taxon>Bradymonadales</taxon>
        <taxon>Microvenatoraceae</taxon>
        <taxon>Microvenator</taxon>
    </lineage>
</organism>
<dbReference type="AlphaFoldDB" id="A0A5B8XVR8"/>
<gene>
    <name evidence="4" type="ORF">FRD01_17585</name>
</gene>
<dbReference type="PANTHER" id="PTHR30329:SF21">
    <property type="entry name" value="LIPOPROTEIN YIAD-RELATED"/>
    <property type="match status" value="1"/>
</dbReference>
<feature type="chain" id="PRO_5022874488" evidence="2">
    <location>
        <begin position="26"/>
        <end position="349"/>
    </location>
</feature>
<evidence type="ECO:0000313" key="5">
    <source>
        <dbReference type="Proteomes" id="UP000321595"/>
    </source>
</evidence>
<dbReference type="Pfam" id="PF00691">
    <property type="entry name" value="OmpA"/>
    <property type="match status" value="1"/>
</dbReference>
<keyword evidence="5" id="KW-1185">Reference proteome</keyword>
<evidence type="ECO:0000313" key="4">
    <source>
        <dbReference type="EMBL" id="QED29018.1"/>
    </source>
</evidence>
<dbReference type="PROSITE" id="PS51123">
    <property type="entry name" value="OMPA_2"/>
    <property type="match status" value="1"/>
</dbReference>
<feature type="domain" description="OmpA-like" evidence="3">
    <location>
        <begin position="210"/>
        <end position="334"/>
    </location>
</feature>
<sequence>MKRRYFLGFLAAGLVSLSTGGVAFAQAGQALFDYQIRNLAQTDSESPMLIMRAKEYIKSGEVVMKRSDGQTQRTKLGSLKPGQEKRVPFKQKKGSFDYEISVTGTTNFDQTLETSFTTTVHYVDPIQMTVDREQVRVAEGELILGVNVPLDKVEIEIYDENGTKVVERTQAIGGKAGDIKITWPATKAGVGGIKLVAHDVAGFWAGVILEPFWVDIPHEDIVFDFGKDTWQPSEEPKLEATLKRVQEAMSKHRSKGLDMSLYVAGYTDTVGGAADNIKLSQARARAIGAWFKKKGLKINVFSQGFGESVLAVQTADNVSEEKNRRALLILGNAPPPTSSQIPKANWKKL</sequence>
<dbReference type="PANTHER" id="PTHR30329">
    <property type="entry name" value="STATOR ELEMENT OF FLAGELLAR MOTOR COMPLEX"/>
    <property type="match status" value="1"/>
</dbReference>
<reference evidence="4 5" key="1">
    <citation type="submission" date="2019-08" db="EMBL/GenBank/DDBJ databases">
        <authorList>
            <person name="Liang Q."/>
        </authorList>
    </citation>
    <scope>NUCLEOTIDE SEQUENCE [LARGE SCALE GENOMIC DNA]</scope>
    <source>
        <strain evidence="4 5">V1718</strain>
    </source>
</reference>
<dbReference type="InterPro" id="IPR006665">
    <property type="entry name" value="OmpA-like"/>
</dbReference>
<dbReference type="CDD" id="cd07185">
    <property type="entry name" value="OmpA_C-like"/>
    <property type="match status" value="1"/>
</dbReference>
<proteinExistence type="predicted"/>
<protein>
    <submittedName>
        <fullName evidence="4">OmpA family protein</fullName>
    </submittedName>
</protein>
<dbReference type="OrthoDB" id="5487224at2"/>
<keyword evidence="1" id="KW-0472">Membrane</keyword>
<evidence type="ECO:0000259" key="3">
    <source>
        <dbReference type="PROSITE" id="PS51123"/>
    </source>
</evidence>
<keyword evidence="2" id="KW-0732">Signal</keyword>
<evidence type="ECO:0000256" key="2">
    <source>
        <dbReference type="SAM" id="SignalP"/>
    </source>
</evidence>
<dbReference type="KEGG" id="bbae:FRD01_17585"/>
<dbReference type="GO" id="GO:0016020">
    <property type="term" value="C:membrane"/>
    <property type="evidence" value="ECO:0007669"/>
    <property type="project" value="UniProtKB-UniRule"/>
</dbReference>
<dbReference type="InterPro" id="IPR036737">
    <property type="entry name" value="OmpA-like_sf"/>
</dbReference>
<feature type="signal peptide" evidence="2">
    <location>
        <begin position="1"/>
        <end position="25"/>
    </location>
</feature>
<accession>A0A5B8XVR8</accession>
<name>A0A5B8XVR8_9DELT</name>
<dbReference type="RefSeq" id="WP_146961957.1">
    <property type="nucleotide sequence ID" value="NZ_CP042467.1"/>
</dbReference>
<dbReference type="Proteomes" id="UP000321595">
    <property type="component" value="Chromosome"/>
</dbReference>
<dbReference type="SUPFAM" id="SSF103088">
    <property type="entry name" value="OmpA-like"/>
    <property type="match status" value="1"/>
</dbReference>
<evidence type="ECO:0000256" key="1">
    <source>
        <dbReference type="PROSITE-ProRule" id="PRU00473"/>
    </source>
</evidence>
<dbReference type="Gene3D" id="3.30.1330.60">
    <property type="entry name" value="OmpA-like domain"/>
    <property type="match status" value="1"/>
</dbReference>